<keyword evidence="4" id="KW-1185">Reference proteome</keyword>
<evidence type="ECO:0000256" key="1">
    <source>
        <dbReference type="ARBA" id="ARBA00023266"/>
    </source>
</evidence>
<dbReference type="NCBIfam" id="NF008750">
    <property type="entry name" value="PRK11784.1-2"/>
    <property type="match status" value="1"/>
</dbReference>
<dbReference type="Proteomes" id="UP000020218">
    <property type="component" value="Unassembled WGS sequence"/>
</dbReference>
<organism evidence="3 4">
    <name type="scientific">Candidatus Accumulibacter adjunctus</name>
    <dbReference type="NCBI Taxonomy" id="1454001"/>
    <lineage>
        <taxon>Bacteria</taxon>
        <taxon>Pseudomonadati</taxon>
        <taxon>Pseudomonadota</taxon>
        <taxon>Betaproteobacteria</taxon>
        <taxon>Candidatus Accumulibacter</taxon>
    </lineage>
</organism>
<protein>
    <submittedName>
        <fullName evidence="3">tRNA 2-selenouridine synthase</fullName>
        <ecNumber evidence="3">2.9.1.-</ecNumber>
    </submittedName>
</protein>
<dbReference type="EC" id="2.9.1.-" evidence="3"/>
<dbReference type="PANTHER" id="PTHR30401:SF0">
    <property type="entry name" value="TRNA 2-SELENOURIDINE SYNTHASE"/>
    <property type="match status" value="1"/>
</dbReference>
<evidence type="ECO:0000259" key="2">
    <source>
        <dbReference type="PROSITE" id="PS50206"/>
    </source>
</evidence>
<keyword evidence="1" id="KW-0711">Selenium</keyword>
<dbReference type="InterPro" id="IPR001763">
    <property type="entry name" value="Rhodanese-like_dom"/>
</dbReference>
<dbReference type="PROSITE" id="PS50206">
    <property type="entry name" value="RHODANESE_3"/>
    <property type="match status" value="1"/>
</dbReference>
<reference evidence="3" key="1">
    <citation type="submission" date="2014-02" db="EMBL/GenBank/DDBJ databases">
        <title>Expanding our view of genomic diversity in Candidatus Accumulibacter clades.</title>
        <authorList>
            <person name="Skennerton C.T."/>
            <person name="Barr J.J."/>
            <person name="Slater F.R."/>
            <person name="Bond P.L."/>
            <person name="Tyson G.W."/>
        </authorList>
    </citation>
    <scope>NUCLEOTIDE SEQUENCE [LARGE SCALE GENOMIC DNA]</scope>
</reference>
<evidence type="ECO:0000313" key="3">
    <source>
        <dbReference type="EMBL" id="EXI68513.1"/>
    </source>
</evidence>
<gene>
    <name evidence="3" type="primary">selU_1</name>
    <name evidence="3" type="ORF">AW08_01295</name>
</gene>
<dbReference type="AlphaFoldDB" id="A0A011MFF2"/>
<dbReference type="NCBIfam" id="NF008752">
    <property type="entry name" value="PRK11784.1-4"/>
    <property type="match status" value="1"/>
</dbReference>
<dbReference type="PANTHER" id="PTHR30401">
    <property type="entry name" value="TRNA 2-SELENOURIDINE SYNTHASE"/>
    <property type="match status" value="1"/>
</dbReference>
<dbReference type="SMART" id="SM00450">
    <property type="entry name" value="RHOD"/>
    <property type="match status" value="1"/>
</dbReference>
<feature type="domain" description="Rhodanese" evidence="2">
    <location>
        <begin position="20"/>
        <end position="136"/>
    </location>
</feature>
<dbReference type="InterPro" id="IPR058840">
    <property type="entry name" value="AAA_SelU"/>
</dbReference>
<dbReference type="PATRIC" id="fig|1454001.3.peg.1104"/>
<dbReference type="GO" id="GO:0043828">
    <property type="term" value="F:tRNA 2-selenouridine synthase activity"/>
    <property type="evidence" value="ECO:0007669"/>
    <property type="project" value="InterPro"/>
</dbReference>
<proteinExistence type="predicted"/>
<dbReference type="GO" id="GO:0002098">
    <property type="term" value="P:tRNA wobble uridine modification"/>
    <property type="evidence" value="ECO:0007669"/>
    <property type="project" value="InterPro"/>
</dbReference>
<accession>A0A011MFF2</accession>
<dbReference type="Gene3D" id="3.40.250.10">
    <property type="entry name" value="Rhodanese-like domain"/>
    <property type="match status" value="1"/>
</dbReference>
<dbReference type="NCBIfam" id="TIGR03167">
    <property type="entry name" value="tRNA_sel_U_synt"/>
    <property type="match status" value="1"/>
</dbReference>
<dbReference type="STRING" id="1454001.AW08_01295"/>
<name>A0A011MFF2_9PROT</name>
<dbReference type="InterPro" id="IPR036873">
    <property type="entry name" value="Rhodanese-like_dom_sf"/>
</dbReference>
<dbReference type="EMBL" id="JFAX01000005">
    <property type="protein sequence ID" value="EXI68513.1"/>
    <property type="molecule type" value="Genomic_DNA"/>
</dbReference>
<sequence length="351" mass="39145">MKHDIATIGQLADLSAFDEIIDVRSPAEFADDHIPGSVNCPVLDDRQRSEVGTLYKQVSPFAARRIGAAYVAENIAGHLRSHFCQRDRNWRPLVVCWRGGQRSGSLTHILRRIGWDAQQLEGGYKTYRRLVIAALAEIPRRLSLRVICGATGSGKSRILQAIGTRGEQILDLEELACHKGSVLGVLPDCRQPSQKMFESRLLTVLTALDPSRRVFVEAESRKIGSLQVPEALIETMRAGECITIEASIDSRVDFLLRDYDYFLGDPDWLLARLHALRDLQGSEAIQRWSGYARNASWRELVRELLQLHYDPLYCRSQKQNYAGYTAPVSLSTADLSAGGIDALARRICGAA</sequence>
<dbReference type="Pfam" id="PF26341">
    <property type="entry name" value="AAA_SelU"/>
    <property type="match status" value="1"/>
</dbReference>
<keyword evidence="3" id="KW-0808">Transferase</keyword>
<evidence type="ECO:0000313" key="4">
    <source>
        <dbReference type="Proteomes" id="UP000020218"/>
    </source>
</evidence>
<dbReference type="InterPro" id="IPR017582">
    <property type="entry name" value="SelU"/>
</dbReference>
<dbReference type="Pfam" id="PF00581">
    <property type="entry name" value="Rhodanese"/>
    <property type="match status" value="1"/>
</dbReference>
<comment type="caution">
    <text evidence="3">The sequence shown here is derived from an EMBL/GenBank/DDBJ whole genome shotgun (WGS) entry which is preliminary data.</text>
</comment>
<dbReference type="SUPFAM" id="SSF52821">
    <property type="entry name" value="Rhodanese/Cell cycle control phosphatase"/>
    <property type="match status" value="1"/>
</dbReference>